<dbReference type="InterPro" id="IPR006037">
    <property type="entry name" value="RCK_C"/>
</dbReference>
<dbReference type="GO" id="GO:0005886">
    <property type="term" value="C:plasma membrane"/>
    <property type="evidence" value="ECO:0007669"/>
    <property type="project" value="UniProtKB-SubCell"/>
</dbReference>
<dbReference type="PATRIC" id="fig|582515.4.peg.3351"/>
<keyword evidence="4" id="KW-1003">Cell membrane</keyword>
<dbReference type="PANTHER" id="PTHR30445:SF9">
    <property type="match status" value="1"/>
</dbReference>
<dbReference type="InParanoid" id="U5DGN3"/>
<evidence type="ECO:0000256" key="8">
    <source>
        <dbReference type="SAM" id="Phobius"/>
    </source>
</evidence>
<keyword evidence="7 8" id="KW-0472">Membrane</keyword>
<evidence type="ECO:0000313" key="10">
    <source>
        <dbReference type="EMBL" id="ERN40442.1"/>
    </source>
</evidence>
<feature type="transmembrane region" description="Helical" evidence="8">
    <location>
        <begin position="544"/>
        <end position="564"/>
    </location>
</feature>
<keyword evidence="5 8" id="KW-0812">Transmembrane</keyword>
<reference evidence="10 11" key="1">
    <citation type="submission" date="2013-05" db="EMBL/GenBank/DDBJ databases">
        <title>Draft genome sequence of Rubidibacter lacunae KORDI 51-2.</title>
        <authorList>
            <person name="Choi D.H."/>
            <person name="Noh J.H."/>
            <person name="Kwon K.-K."/>
            <person name="Lee J.-H."/>
            <person name="Ryu J.-Y."/>
        </authorList>
    </citation>
    <scope>NUCLEOTIDE SEQUENCE [LARGE SCALE GENOMIC DNA]</scope>
    <source>
        <strain evidence="10 11">KORDI 51-2</strain>
    </source>
</reference>
<dbReference type="Pfam" id="PF02080">
    <property type="entry name" value="TrkA_C"/>
    <property type="match status" value="2"/>
</dbReference>
<accession>U5DGN3</accession>
<feature type="transmembrane region" description="Helical" evidence="8">
    <location>
        <begin position="480"/>
        <end position="500"/>
    </location>
</feature>
<organism evidence="10 11">
    <name type="scientific">Rubidibacter lacunae KORDI 51-2</name>
    <dbReference type="NCBI Taxonomy" id="582515"/>
    <lineage>
        <taxon>Bacteria</taxon>
        <taxon>Bacillati</taxon>
        <taxon>Cyanobacteriota</taxon>
        <taxon>Cyanophyceae</taxon>
        <taxon>Oscillatoriophycideae</taxon>
        <taxon>Chroococcales</taxon>
        <taxon>Aphanothecaceae</taxon>
        <taxon>Rubidibacter</taxon>
    </lineage>
</organism>
<keyword evidence="3" id="KW-0813">Transport</keyword>
<keyword evidence="11" id="KW-1185">Reference proteome</keyword>
<evidence type="ECO:0000256" key="7">
    <source>
        <dbReference type="ARBA" id="ARBA00023136"/>
    </source>
</evidence>
<dbReference type="OrthoDB" id="9155749at2"/>
<protein>
    <submittedName>
        <fullName evidence="10">Aspartate-alanine antiporter</fullName>
    </submittedName>
</protein>
<evidence type="ECO:0000313" key="11">
    <source>
        <dbReference type="Proteomes" id="UP000016960"/>
    </source>
</evidence>
<dbReference type="RefSeq" id="WP_022608588.1">
    <property type="nucleotide sequence ID" value="NZ_ASSJ01000076.1"/>
</dbReference>
<evidence type="ECO:0000259" key="9">
    <source>
        <dbReference type="PROSITE" id="PS51202"/>
    </source>
</evidence>
<feature type="transmembrane region" description="Helical" evidence="8">
    <location>
        <begin position="35"/>
        <end position="57"/>
    </location>
</feature>
<feature type="transmembrane region" description="Helical" evidence="8">
    <location>
        <begin position="12"/>
        <end position="28"/>
    </location>
</feature>
<evidence type="ECO:0000256" key="2">
    <source>
        <dbReference type="ARBA" id="ARBA00009854"/>
    </source>
</evidence>
<comment type="similarity">
    <text evidence="2">Belongs to the AAE transporter (TC 2.A.81) family.</text>
</comment>
<dbReference type="InterPro" id="IPR022457">
    <property type="entry name" value="Asp_Ala_antiprt"/>
</dbReference>
<proteinExistence type="inferred from homology"/>
<feature type="domain" description="RCK C-terminal" evidence="9">
    <location>
        <begin position="295"/>
        <end position="380"/>
    </location>
</feature>
<gene>
    <name evidence="10" type="ORF">KR51_00029830</name>
</gene>
<feature type="transmembrane region" description="Helical" evidence="8">
    <location>
        <begin position="448"/>
        <end position="468"/>
    </location>
</feature>
<dbReference type="SUPFAM" id="SSF116726">
    <property type="entry name" value="TrkA C-terminal domain-like"/>
    <property type="match status" value="2"/>
</dbReference>
<keyword evidence="6 8" id="KW-1133">Transmembrane helix</keyword>
<feature type="transmembrane region" description="Helical" evidence="8">
    <location>
        <begin position="164"/>
        <end position="184"/>
    </location>
</feature>
<comment type="subcellular location">
    <subcellularLocation>
        <location evidence="1">Cell membrane</location>
        <topology evidence="1">Multi-pass membrane protein</topology>
    </subcellularLocation>
</comment>
<evidence type="ECO:0000256" key="5">
    <source>
        <dbReference type="ARBA" id="ARBA00022692"/>
    </source>
</evidence>
<evidence type="ECO:0000256" key="6">
    <source>
        <dbReference type="ARBA" id="ARBA00022989"/>
    </source>
</evidence>
<dbReference type="GO" id="GO:0008324">
    <property type="term" value="F:monoatomic cation transmembrane transporter activity"/>
    <property type="evidence" value="ECO:0007669"/>
    <property type="project" value="InterPro"/>
</dbReference>
<dbReference type="NCBIfam" id="TIGR03802">
    <property type="entry name" value="Asp_Ala_antiprt"/>
    <property type="match status" value="1"/>
</dbReference>
<feature type="domain" description="RCK C-terminal" evidence="9">
    <location>
        <begin position="209"/>
        <end position="294"/>
    </location>
</feature>
<evidence type="ECO:0000256" key="1">
    <source>
        <dbReference type="ARBA" id="ARBA00004651"/>
    </source>
</evidence>
<dbReference type="InterPro" id="IPR036721">
    <property type="entry name" value="RCK_C_sf"/>
</dbReference>
<evidence type="ECO:0000256" key="3">
    <source>
        <dbReference type="ARBA" id="ARBA00022448"/>
    </source>
</evidence>
<dbReference type="Gene3D" id="3.30.70.1450">
    <property type="entry name" value="Regulator of K+ conductance, C-terminal domain"/>
    <property type="match status" value="1"/>
</dbReference>
<dbReference type="Proteomes" id="UP000016960">
    <property type="component" value="Unassembled WGS sequence"/>
</dbReference>
<name>U5DGN3_9CHRO</name>
<dbReference type="NCBIfam" id="TIGR01625">
    <property type="entry name" value="YidE_YbjL_dupl"/>
    <property type="match status" value="1"/>
</dbReference>
<feature type="transmembrane region" description="Helical" evidence="8">
    <location>
        <begin position="63"/>
        <end position="82"/>
    </location>
</feature>
<comment type="caution">
    <text evidence="10">The sequence shown here is derived from an EMBL/GenBank/DDBJ whole genome shotgun (WGS) entry which is preliminary data.</text>
</comment>
<feature type="transmembrane region" description="Helical" evidence="8">
    <location>
        <begin position="390"/>
        <end position="411"/>
    </location>
</feature>
<dbReference type="PROSITE" id="PS51202">
    <property type="entry name" value="RCK_C"/>
    <property type="match status" value="2"/>
</dbReference>
<feature type="transmembrane region" description="Helical" evidence="8">
    <location>
        <begin position="417"/>
        <end position="436"/>
    </location>
</feature>
<dbReference type="eggNOG" id="COG2985">
    <property type="taxonomic scope" value="Bacteria"/>
</dbReference>
<evidence type="ECO:0000256" key="4">
    <source>
        <dbReference type="ARBA" id="ARBA00022475"/>
    </source>
</evidence>
<dbReference type="InterPro" id="IPR006512">
    <property type="entry name" value="YidE_YbjL"/>
</dbReference>
<dbReference type="GO" id="GO:0006813">
    <property type="term" value="P:potassium ion transport"/>
    <property type="evidence" value="ECO:0007669"/>
    <property type="project" value="InterPro"/>
</dbReference>
<dbReference type="AlphaFoldDB" id="U5DGN3"/>
<dbReference type="PANTHER" id="PTHR30445">
    <property type="entry name" value="K(+)_H(+) ANTIPORTER SUBUNIT KHTT"/>
    <property type="match status" value="1"/>
</dbReference>
<dbReference type="Pfam" id="PF06826">
    <property type="entry name" value="Asp-Al_Ex"/>
    <property type="match status" value="2"/>
</dbReference>
<dbReference type="STRING" id="582515.KR51_00029830"/>
<dbReference type="EMBL" id="ASSJ01000076">
    <property type="protein sequence ID" value="ERN40442.1"/>
    <property type="molecule type" value="Genomic_DNA"/>
</dbReference>
<dbReference type="InterPro" id="IPR050144">
    <property type="entry name" value="AAE_transporter"/>
</dbReference>
<feature type="transmembrane region" description="Helical" evidence="8">
    <location>
        <begin position="94"/>
        <end position="116"/>
    </location>
</feature>
<sequence length="567" mass="59576">MLEGIVKTLQDNPALAIYLAIAIGYWIGNIRVGSFNLGSVTGVLLAGLSIGQLSISISPDVKSVFFLMFLFAVGYGVGPQFVRGIATDGLPQAIFAVVISIICLLSVFACSLIGGFTGEQLGFGAGLLSGTQTISASIGLATNAINNLGLTADQVQALLDQIPVAYAVTYIWGTVGTGMIIVYLGPILIGTNIEEACKDYEAQMGGKPGQDFKSAWHQLEIRAYQIDENSQVVGKTVAEAEQLHPEERIFIERIQQGNGFIDADPTTIIQAGDIIAVSGPTQVLVDSIEQTATEVAGRDLLSIPVESVDVVVTRKSLSGRTIEDLAQRDFARGVYLNDIVRGAAGVSIPILPKTTIHRGDILKIAGTRRHTDRLIKEIGYPDRPSQIADMVFVGLGIVIGGIFGAITLPVAGVPLTMSTSGGALIAGLIVGWLRGVHPTFGRIPGPTLWFMNNVGLNMFIAVVGISSGPGFVSGLKSSGVQLFLLGIVATSIPMILAPLIGKYIFKFHPAINLGCCGGARTSTASVGMVAEAAQSQIPMLGYTVPYAVSNTLLTLWGLVIVLMLPKG</sequence>